<dbReference type="InterPro" id="IPR023405">
    <property type="entry name" value="Topo_IA_core_domain"/>
</dbReference>
<evidence type="ECO:0000313" key="5">
    <source>
        <dbReference type="EMBL" id="PIU99194.1"/>
    </source>
</evidence>
<dbReference type="SMART" id="SM00437">
    <property type="entry name" value="TOP1Ac"/>
    <property type="match status" value="1"/>
</dbReference>
<evidence type="ECO:0000256" key="2">
    <source>
        <dbReference type="ARBA" id="ARBA00023125"/>
    </source>
</evidence>
<dbReference type="GO" id="GO:0003677">
    <property type="term" value="F:DNA binding"/>
    <property type="evidence" value="ECO:0007669"/>
    <property type="project" value="UniProtKB-KW"/>
</dbReference>
<dbReference type="Gene3D" id="3.30.65.10">
    <property type="entry name" value="Bacterial Topoisomerase I, domain 1"/>
    <property type="match status" value="2"/>
</dbReference>
<gene>
    <name evidence="5" type="ORF">COS59_01035</name>
</gene>
<evidence type="ECO:0000313" key="6">
    <source>
        <dbReference type="Proteomes" id="UP000230131"/>
    </source>
</evidence>
<dbReference type="EMBL" id="PEVH01000032">
    <property type="protein sequence ID" value="PIU99194.1"/>
    <property type="molecule type" value="Genomic_DNA"/>
</dbReference>
<dbReference type="PROSITE" id="PS52039">
    <property type="entry name" value="TOPO_IA_2"/>
    <property type="match status" value="1"/>
</dbReference>
<protein>
    <submittedName>
        <fullName evidence="5">DNA topoisomerase I</fullName>
        <ecNumber evidence="5">5.99.1.2</ecNumber>
    </submittedName>
</protein>
<dbReference type="InterPro" id="IPR000380">
    <property type="entry name" value="Topo_IA"/>
</dbReference>
<keyword evidence="2" id="KW-0238">DNA-binding</keyword>
<dbReference type="InterPro" id="IPR013825">
    <property type="entry name" value="Topo_IA_cen_sub2"/>
</dbReference>
<keyword evidence="3 5" id="KW-0413">Isomerase</keyword>
<dbReference type="Gene3D" id="1.10.290.10">
    <property type="entry name" value="Topoisomerase I, domain 4"/>
    <property type="match status" value="1"/>
</dbReference>
<sequence>YAGQAPRFFKTKSRLAQEAHEAIRPTSVNLTIEKLKIENSSEKKFYDLIWRRFVASQLPQAIFDSTRVEIEATSKLQTTNYKLLIIGSSLRFDGFLKIWPQKFEEKELPELEENELLKLIEVKPFQHFTEPPPRYNEASLVKTLEKYGIGRPSTYAPIISVIQNRNYVIKNESRQFTPTEIGEAVNKLLVTHFSEIVDIDFTAKIEEELDEIAEGKTDWRKVIKEFYEPFIKNLEAKIDVVEKVKLTEEKTDKICELCGRPMVVKMGRFGKFLACSGFPECKNTKSYPIDLGPCPKCKEGKVVMRRTKKGRMFYGCSKWPECDWASWKLPKINNKETKTR</sequence>
<dbReference type="Proteomes" id="UP000230131">
    <property type="component" value="Unassembled WGS sequence"/>
</dbReference>
<dbReference type="PANTHER" id="PTHR42785:SF1">
    <property type="entry name" value="DNA TOPOISOMERASE"/>
    <property type="match status" value="1"/>
</dbReference>
<organism evidence="5 6">
    <name type="scientific">Candidatus Wolfebacteria bacterium CG03_land_8_20_14_0_80_36_15</name>
    <dbReference type="NCBI Taxonomy" id="1975067"/>
    <lineage>
        <taxon>Bacteria</taxon>
        <taxon>Candidatus Wolfeibacteriota</taxon>
    </lineage>
</organism>
<dbReference type="InterPro" id="IPR003602">
    <property type="entry name" value="Topo_IA_DNA-bd_dom"/>
</dbReference>
<dbReference type="InterPro" id="IPR013826">
    <property type="entry name" value="Topo_IA_cen_sub3"/>
</dbReference>
<reference evidence="6" key="1">
    <citation type="submission" date="2017-09" db="EMBL/GenBank/DDBJ databases">
        <title>Depth-based differentiation of microbial function through sediment-hosted aquifers and enrichment of novel symbionts in the deep terrestrial subsurface.</title>
        <authorList>
            <person name="Probst A.J."/>
            <person name="Ladd B."/>
            <person name="Jarett J.K."/>
            <person name="Geller-Mcgrath D.E."/>
            <person name="Sieber C.M.K."/>
            <person name="Emerson J.B."/>
            <person name="Anantharaman K."/>
            <person name="Thomas B.C."/>
            <person name="Malmstrom R."/>
            <person name="Stieglmeier M."/>
            <person name="Klingl A."/>
            <person name="Woyke T."/>
            <person name="Ryan C.M."/>
            <person name="Banfield J.F."/>
        </authorList>
    </citation>
    <scope>NUCLEOTIDE SEQUENCE [LARGE SCALE GENOMIC DNA]</scope>
</reference>
<feature type="domain" description="Topo IA-type catalytic" evidence="4">
    <location>
        <begin position="1"/>
        <end position="234"/>
    </location>
</feature>
<dbReference type="Gene3D" id="1.10.460.10">
    <property type="entry name" value="Topoisomerase I, domain 2"/>
    <property type="match status" value="1"/>
</dbReference>
<dbReference type="InterPro" id="IPR013498">
    <property type="entry name" value="Topo_IA_Znf"/>
</dbReference>
<dbReference type="GO" id="GO:0006265">
    <property type="term" value="P:DNA topological change"/>
    <property type="evidence" value="ECO:0007669"/>
    <property type="project" value="InterPro"/>
</dbReference>
<dbReference type="GO" id="GO:0003917">
    <property type="term" value="F:DNA topoisomerase type I (single strand cut, ATP-independent) activity"/>
    <property type="evidence" value="ECO:0007669"/>
    <property type="project" value="InterPro"/>
</dbReference>
<dbReference type="AlphaFoldDB" id="A0A2M7B7V9"/>
<dbReference type="EC" id="5.99.1.2" evidence="5"/>
<evidence type="ECO:0000256" key="3">
    <source>
        <dbReference type="ARBA" id="ARBA00023235"/>
    </source>
</evidence>
<dbReference type="Gene3D" id="2.70.20.10">
    <property type="entry name" value="Topoisomerase I, domain 3"/>
    <property type="match status" value="1"/>
</dbReference>
<dbReference type="PANTHER" id="PTHR42785">
    <property type="entry name" value="DNA TOPOISOMERASE, TYPE IA, CORE"/>
    <property type="match status" value="1"/>
</dbReference>
<dbReference type="PRINTS" id="PR00417">
    <property type="entry name" value="PRTPISMRASEI"/>
</dbReference>
<proteinExistence type="predicted"/>
<dbReference type="InterPro" id="IPR013824">
    <property type="entry name" value="Topo_IA_cen_sub1"/>
</dbReference>
<dbReference type="SUPFAM" id="SSF56712">
    <property type="entry name" value="Prokaryotic type I DNA topoisomerase"/>
    <property type="match status" value="1"/>
</dbReference>
<accession>A0A2M7B7V9</accession>
<keyword evidence="1" id="KW-0799">Topoisomerase</keyword>
<feature type="non-terminal residue" evidence="5">
    <location>
        <position position="1"/>
    </location>
</feature>
<dbReference type="Pfam" id="PF01396">
    <property type="entry name" value="Zn_ribbon_Top1"/>
    <property type="match status" value="2"/>
</dbReference>
<evidence type="ECO:0000259" key="4">
    <source>
        <dbReference type="PROSITE" id="PS52039"/>
    </source>
</evidence>
<comment type="caution">
    <text evidence="5">The sequence shown here is derived from an EMBL/GenBank/DDBJ whole genome shotgun (WGS) entry which is preliminary data.</text>
</comment>
<name>A0A2M7B7V9_9BACT</name>
<evidence type="ECO:0000256" key="1">
    <source>
        <dbReference type="ARBA" id="ARBA00023029"/>
    </source>
</evidence>
<dbReference type="InterPro" id="IPR013497">
    <property type="entry name" value="Topo_IA_cen"/>
</dbReference>
<dbReference type="GO" id="GO:0005694">
    <property type="term" value="C:chromosome"/>
    <property type="evidence" value="ECO:0007669"/>
    <property type="project" value="InterPro"/>
</dbReference>
<dbReference type="Pfam" id="PF01131">
    <property type="entry name" value="Topoisom_bac"/>
    <property type="match status" value="1"/>
</dbReference>